<accession>X1TIF1</accession>
<sequence>MDKIEQCDGTLLVEEADYAKIKQAFETVKGFTLNDMTLVKRVLEAKKVDVEEKEKVKEKN</sequence>
<organism evidence="1">
    <name type="scientific">marine sediment metagenome</name>
    <dbReference type="NCBI Taxonomy" id="412755"/>
    <lineage>
        <taxon>unclassified sequences</taxon>
        <taxon>metagenomes</taxon>
        <taxon>ecological metagenomes</taxon>
    </lineage>
</organism>
<dbReference type="AlphaFoldDB" id="X1TIF1"/>
<proteinExistence type="predicted"/>
<gene>
    <name evidence="1" type="ORF">S12H4_13104</name>
</gene>
<name>X1TIF1_9ZZZZ</name>
<protein>
    <submittedName>
        <fullName evidence="1">Uncharacterized protein</fullName>
    </submittedName>
</protein>
<dbReference type="EMBL" id="BARW01006244">
    <property type="protein sequence ID" value="GAI87360.1"/>
    <property type="molecule type" value="Genomic_DNA"/>
</dbReference>
<comment type="caution">
    <text evidence="1">The sequence shown here is derived from an EMBL/GenBank/DDBJ whole genome shotgun (WGS) entry which is preliminary data.</text>
</comment>
<evidence type="ECO:0000313" key="1">
    <source>
        <dbReference type="EMBL" id="GAI87360.1"/>
    </source>
</evidence>
<reference evidence="1" key="1">
    <citation type="journal article" date="2014" name="Front. Microbiol.">
        <title>High frequency of phylogenetically diverse reductive dehalogenase-homologous genes in deep subseafloor sedimentary metagenomes.</title>
        <authorList>
            <person name="Kawai M."/>
            <person name="Futagami T."/>
            <person name="Toyoda A."/>
            <person name="Takaki Y."/>
            <person name="Nishi S."/>
            <person name="Hori S."/>
            <person name="Arai W."/>
            <person name="Tsubouchi T."/>
            <person name="Morono Y."/>
            <person name="Uchiyama I."/>
            <person name="Ito T."/>
            <person name="Fujiyama A."/>
            <person name="Inagaki F."/>
            <person name="Takami H."/>
        </authorList>
    </citation>
    <scope>NUCLEOTIDE SEQUENCE</scope>
    <source>
        <strain evidence="1">Expedition CK06-06</strain>
    </source>
</reference>